<accession>A0A481YRP7</accession>
<evidence type="ECO:0000313" key="2">
    <source>
        <dbReference type="EMBL" id="QBK85597.1"/>
    </source>
</evidence>
<keyword evidence="1" id="KW-0472">Membrane</keyword>
<keyword evidence="1" id="KW-1133">Transmembrane helix</keyword>
<keyword evidence="1" id="KW-0812">Transmembrane</keyword>
<name>A0A481YRP7_9VIRU</name>
<reference evidence="2" key="1">
    <citation type="journal article" date="2019" name="MBio">
        <title>Virus Genomes from Deep Sea Sediments Expand the Ocean Megavirome and Support Independent Origins of Viral Gigantism.</title>
        <authorList>
            <person name="Backstrom D."/>
            <person name="Yutin N."/>
            <person name="Jorgensen S.L."/>
            <person name="Dharamshi J."/>
            <person name="Homa F."/>
            <person name="Zaremba-Niedwiedzka K."/>
            <person name="Spang A."/>
            <person name="Wolf Y.I."/>
            <person name="Koonin E.V."/>
            <person name="Ettema T.J."/>
        </authorList>
    </citation>
    <scope>NUCLEOTIDE SEQUENCE</scope>
</reference>
<dbReference type="EMBL" id="MK500327">
    <property type="protein sequence ID" value="QBK85597.1"/>
    <property type="molecule type" value="Genomic_DNA"/>
</dbReference>
<sequence length="217" mass="23892">MESGTSYLSVPLVATPRYSVGPIIIAFVVIVVILGIIMYLFSNNPRYNDIRSKSIPVLVKIYNKTSLPYEINIPNVKDIVLEPGKDISLYIKSLGVIYARAHNYDGEEVDYKITISDDIDKIYITPDGLISSLGSLESTDLINNSFMDVIFIQKTKKGIRWEMHAVTAQSAVVDKVVGIGSTWEVAAAGDEDNPIDSITVAGRPSKIVFDGDKLKAY</sequence>
<gene>
    <name evidence="2" type="ORF">LCMAC101_01920</name>
</gene>
<proteinExistence type="predicted"/>
<feature type="transmembrane region" description="Helical" evidence="1">
    <location>
        <begin position="20"/>
        <end position="41"/>
    </location>
</feature>
<protein>
    <submittedName>
        <fullName evidence="2">Uncharacterized protein</fullName>
    </submittedName>
</protein>
<organism evidence="2">
    <name type="scientific">Marseillevirus LCMAC101</name>
    <dbReference type="NCBI Taxonomy" id="2506602"/>
    <lineage>
        <taxon>Viruses</taxon>
        <taxon>Varidnaviria</taxon>
        <taxon>Bamfordvirae</taxon>
        <taxon>Nucleocytoviricota</taxon>
        <taxon>Megaviricetes</taxon>
        <taxon>Pimascovirales</taxon>
        <taxon>Pimascovirales incertae sedis</taxon>
        <taxon>Marseilleviridae</taxon>
    </lineage>
</organism>
<evidence type="ECO:0000256" key="1">
    <source>
        <dbReference type="SAM" id="Phobius"/>
    </source>
</evidence>